<evidence type="ECO:0000313" key="2">
    <source>
        <dbReference type="EMBL" id="KDQ49684.1"/>
    </source>
</evidence>
<dbReference type="InterPro" id="IPR032675">
    <property type="entry name" value="LRR_dom_sf"/>
</dbReference>
<dbReference type="Proteomes" id="UP000027265">
    <property type="component" value="Unassembled WGS sequence"/>
</dbReference>
<dbReference type="AlphaFoldDB" id="A0A067P4I6"/>
<dbReference type="InterPro" id="IPR001810">
    <property type="entry name" value="F-box_dom"/>
</dbReference>
<feature type="domain" description="F-box" evidence="1">
    <location>
        <begin position="1"/>
        <end position="47"/>
    </location>
</feature>
<proteinExistence type="predicted"/>
<keyword evidence="3" id="KW-1185">Reference proteome</keyword>
<sequence>MLLTLPLELLDKIIDFIDDRQDILSLALASHFFMERLIPSVLDYREIVAECDDHRFWSRLSRNPLLARNIRTLTVDLLVDECRLPRISSAELSGSEDDEGSDASVLDALPRMTGLVRLDWHGDNDARIESTGMNPLFTSLYASCPNLITLSIYEAVDAESRGMGLADRNSQLSLLRNLECFCYTLVPIGPRPVVPLAFLIPFLSGHPHLHYLHLDLNDIQFSHYEALAEAHLPHLRTFKFCAYQFPSHIFQSFLSGNKTIEVLEISAYGSDRPIFQGLKEGSAPSLREVTCARGLWRSLCFAKPPLRHLTGLLGGEYGGNWADFQALEVVSETLESVTLSSRGLGATTPVSEVLDWFQSRLPRVEVDVWP</sequence>
<dbReference type="Gene3D" id="3.80.10.10">
    <property type="entry name" value="Ribonuclease Inhibitor"/>
    <property type="match status" value="1"/>
</dbReference>
<name>A0A067P4I6_9AGAM</name>
<evidence type="ECO:0000259" key="1">
    <source>
        <dbReference type="PROSITE" id="PS50181"/>
    </source>
</evidence>
<dbReference type="OrthoDB" id="3249214at2759"/>
<protein>
    <recommendedName>
        <fullName evidence="1">F-box domain-containing protein</fullName>
    </recommendedName>
</protein>
<dbReference type="PROSITE" id="PS50181">
    <property type="entry name" value="FBOX"/>
    <property type="match status" value="1"/>
</dbReference>
<gene>
    <name evidence="2" type="ORF">JAAARDRAFT_63549</name>
</gene>
<accession>A0A067P4I6</accession>
<dbReference type="SUPFAM" id="SSF52047">
    <property type="entry name" value="RNI-like"/>
    <property type="match status" value="1"/>
</dbReference>
<dbReference type="HOGENOM" id="CLU_046444_1_0_1"/>
<dbReference type="EMBL" id="KL197776">
    <property type="protein sequence ID" value="KDQ49684.1"/>
    <property type="molecule type" value="Genomic_DNA"/>
</dbReference>
<evidence type="ECO:0000313" key="3">
    <source>
        <dbReference type="Proteomes" id="UP000027265"/>
    </source>
</evidence>
<organism evidence="2 3">
    <name type="scientific">Jaapia argillacea MUCL 33604</name>
    <dbReference type="NCBI Taxonomy" id="933084"/>
    <lineage>
        <taxon>Eukaryota</taxon>
        <taxon>Fungi</taxon>
        <taxon>Dikarya</taxon>
        <taxon>Basidiomycota</taxon>
        <taxon>Agaricomycotina</taxon>
        <taxon>Agaricomycetes</taxon>
        <taxon>Agaricomycetidae</taxon>
        <taxon>Jaapiales</taxon>
        <taxon>Jaapiaceae</taxon>
        <taxon>Jaapia</taxon>
    </lineage>
</organism>
<dbReference type="InParanoid" id="A0A067P4I6"/>
<reference evidence="3" key="1">
    <citation type="journal article" date="2014" name="Proc. Natl. Acad. Sci. U.S.A.">
        <title>Extensive sampling of basidiomycete genomes demonstrates inadequacy of the white-rot/brown-rot paradigm for wood decay fungi.</title>
        <authorList>
            <person name="Riley R."/>
            <person name="Salamov A.A."/>
            <person name="Brown D.W."/>
            <person name="Nagy L.G."/>
            <person name="Floudas D."/>
            <person name="Held B.W."/>
            <person name="Levasseur A."/>
            <person name="Lombard V."/>
            <person name="Morin E."/>
            <person name="Otillar R."/>
            <person name="Lindquist E.A."/>
            <person name="Sun H."/>
            <person name="LaButti K.M."/>
            <person name="Schmutz J."/>
            <person name="Jabbour D."/>
            <person name="Luo H."/>
            <person name="Baker S.E."/>
            <person name="Pisabarro A.G."/>
            <person name="Walton J.D."/>
            <person name="Blanchette R.A."/>
            <person name="Henrissat B."/>
            <person name="Martin F."/>
            <person name="Cullen D."/>
            <person name="Hibbett D.S."/>
            <person name="Grigoriev I.V."/>
        </authorList>
    </citation>
    <scope>NUCLEOTIDE SEQUENCE [LARGE SCALE GENOMIC DNA]</scope>
    <source>
        <strain evidence="3">MUCL 33604</strain>
    </source>
</reference>